<proteinExistence type="predicted"/>
<feature type="transmembrane region" description="Helical" evidence="2">
    <location>
        <begin position="25"/>
        <end position="45"/>
    </location>
</feature>
<dbReference type="Proteomes" id="UP000738359">
    <property type="component" value="Unassembled WGS sequence"/>
</dbReference>
<feature type="region of interest" description="Disordered" evidence="1">
    <location>
        <begin position="374"/>
        <end position="418"/>
    </location>
</feature>
<feature type="compositionally biased region" description="Polar residues" evidence="1">
    <location>
        <begin position="281"/>
        <end position="292"/>
    </location>
</feature>
<protein>
    <submittedName>
        <fullName evidence="3">Uncharacterized protein</fullName>
    </submittedName>
</protein>
<keyword evidence="2" id="KW-0472">Membrane</keyword>
<feature type="transmembrane region" description="Helical" evidence="2">
    <location>
        <begin position="142"/>
        <end position="166"/>
    </location>
</feature>
<keyword evidence="4" id="KW-1185">Reference proteome</keyword>
<sequence>MLVLAMNLATFEGVFRINTPVQLKIVYSVIYSLYALLGVVAGVTFHRLVPNRRFKVLIVLYWILIILIITEGVYFGIMMSKLKSKFVSYCQEIPYPGTGRGTPATASPAMPTSVSGGNETVIKGQHGFPHPMPCNKPHAVVGAFYIVGPGGWVILHCAWIMIIALYSKALRREHPADEECGPMKDAGRVYAYQPPPKTTHGFFGRFSGAQTREQSGSGEKTGNNMEMLSGIHQHQQHPFQTAITASPAPQPQPTSSGMSAMFRGMKSRSASNSPELDRRQSGQSGENGQQKSATHDTSDDDSDEEDLQRSHHARAARGSGSEGSTSLRGDIPADGKGWWIRQIEGKRRGEICPCTLGSPFNAEEDGSCWCGKQRQAGQTRVSLGSSSQTMRGRDSRSTLLRPVSPGSHSATASSAIDEPLNDVVAADFKADAPAKDAL</sequence>
<dbReference type="AlphaFoldDB" id="A0A9P6JCA5"/>
<evidence type="ECO:0000256" key="1">
    <source>
        <dbReference type="SAM" id="MobiDB-lite"/>
    </source>
</evidence>
<dbReference type="EMBL" id="JAAAHY010000119">
    <property type="protein sequence ID" value="KAF9966879.1"/>
    <property type="molecule type" value="Genomic_DNA"/>
</dbReference>
<evidence type="ECO:0000256" key="2">
    <source>
        <dbReference type="SAM" id="Phobius"/>
    </source>
</evidence>
<comment type="caution">
    <text evidence="3">The sequence shown here is derived from an EMBL/GenBank/DDBJ whole genome shotgun (WGS) entry which is preliminary data.</text>
</comment>
<reference evidence="3" key="1">
    <citation type="journal article" date="2020" name="Fungal Divers.">
        <title>Resolving the Mortierellaceae phylogeny through synthesis of multi-gene phylogenetics and phylogenomics.</title>
        <authorList>
            <person name="Vandepol N."/>
            <person name="Liber J."/>
            <person name="Desiro A."/>
            <person name="Na H."/>
            <person name="Kennedy M."/>
            <person name="Barry K."/>
            <person name="Grigoriev I.V."/>
            <person name="Miller A.N."/>
            <person name="O'Donnell K."/>
            <person name="Stajich J.E."/>
            <person name="Bonito G."/>
        </authorList>
    </citation>
    <scope>NUCLEOTIDE SEQUENCE</scope>
    <source>
        <strain evidence="3">CK1249</strain>
    </source>
</reference>
<accession>A0A9P6JCA5</accession>
<feature type="transmembrane region" description="Helical" evidence="2">
    <location>
        <begin position="57"/>
        <end position="77"/>
    </location>
</feature>
<feature type="region of interest" description="Disordered" evidence="1">
    <location>
        <begin position="265"/>
        <end position="334"/>
    </location>
</feature>
<feature type="compositionally biased region" description="Polar residues" evidence="1">
    <location>
        <begin position="375"/>
        <end position="390"/>
    </location>
</feature>
<evidence type="ECO:0000313" key="3">
    <source>
        <dbReference type="EMBL" id="KAF9966879.1"/>
    </source>
</evidence>
<gene>
    <name evidence="3" type="ORF">BGZ70_000917</name>
</gene>
<dbReference type="OrthoDB" id="2436331at2759"/>
<keyword evidence="2" id="KW-0812">Transmembrane</keyword>
<organism evidence="3 4">
    <name type="scientific">Mortierella alpina</name>
    <name type="common">Oleaginous fungus</name>
    <name type="synonym">Mortierella renispora</name>
    <dbReference type="NCBI Taxonomy" id="64518"/>
    <lineage>
        <taxon>Eukaryota</taxon>
        <taxon>Fungi</taxon>
        <taxon>Fungi incertae sedis</taxon>
        <taxon>Mucoromycota</taxon>
        <taxon>Mortierellomycotina</taxon>
        <taxon>Mortierellomycetes</taxon>
        <taxon>Mortierellales</taxon>
        <taxon>Mortierellaceae</taxon>
        <taxon>Mortierella</taxon>
    </lineage>
</organism>
<name>A0A9P6JCA5_MORAP</name>
<evidence type="ECO:0000313" key="4">
    <source>
        <dbReference type="Proteomes" id="UP000738359"/>
    </source>
</evidence>
<keyword evidence="2" id="KW-1133">Transmembrane helix</keyword>